<protein>
    <submittedName>
        <fullName evidence="2">Uncharacterized protein</fullName>
    </submittedName>
</protein>
<comment type="caution">
    <text evidence="2">The sequence shown here is derived from an EMBL/GenBank/DDBJ whole genome shotgun (WGS) entry which is preliminary data.</text>
</comment>
<dbReference type="Proteomes" id="UP000239434">
    <property type="component" value="Unassembled WGS sequence"/>
</dbReference>
<keyword evidence="3" id="KW-1185">Reference proteome</keyword>
<accession>A0A2S9INS6</accession>
<organism evidence="2 3">
    <name type="scientific">Phyllobacterium phragmitis</name>
    <dbReference type="NCBI Taxonomy" id="2670329"/>
    <lineage>
        <taxon>Bacteria</taxon>
        <taxon>Pseudomonadati</taxon>
        <taxon>Pseudomonadota</taxon>
        <taxon>Alphaproteobacteria</taxon>
        <taxon>Hyphomicrobiales</taxon>
        <taxon>Phyllobacteriaceae</taxon>
        <taxon>Phyllobacterium</taxon>
    </lineage>
</organism>
<feature type="region of interest" description="Disordered" evidence="1">
    <location>
        <begin position="43"/>
        <end position="66"/>
    </location>
</feature>
<reference evidence="2 3" key="1">
    <citation type="submission" date="2018-02" db="EMBL/GenBank/DDBJ databases">
        <title>The draft genome of Phyllobacterium sp. 1N-3.</title>
        <authorList>
            <person name="Liu L."/>
            <person name="Li L."/>
            <person name="Zhang X."/>
            <person name="Wang T."/>
            <person name="Liang L."/>
        </authorList>
    </citation>
    <scope>NUCLEOTIDE SEQUENCE [LARGE SCALE GENOMIC DNA]</scope>
    <source>
        <strain evidence="2 3">1N-3</strain>
    </source>
</reference>
<dbReference type="AlphaFoldDB" id="A0A2S9INS6"/>
<evidence type="ECO:0000313" key="3">
    <source>
        <dbReference type="Proteomes" id="UP000239434"/>
    </source>
</evidence>
<sequence length="66" mass="7567">MPWVRFIERFRWSPPEFNNTWTKVFPAGYVGLVPTRCANAAVEAGKAERTQRPRTINGTENKSTRA</sequence>
<evidence type="ECO:0000313" key="2">
    <source>
        <dbReference type="EMBL" id="PRD42176.1"/>
    </source>
</evidence>
<feature type="compositionally biased region" description="Polar residues" evidence="1">
    <location>
        <begin position="53"/>
        <end position="66"/>
    </location>
</feature>
<dbReference type="EMBL" id="PVBR01000013">
    <property type="protein sequence ID" value="PRD42176.1"/>
    <property type="molecule type" value="Genomic_DNA"/>
</dbReference>
<proteinExistence type="predicted"/>
<evidence type="ECO:0000256" key="1">
    <source>
        <dbReference type="SAM" id="MobiDB-lite"/>
    </source>
</evidence>
<name>A0A2S9INS6_9HYPH</name>
<gene>
    <name evidence="2" type="ORF">C5748_17065</name>
</gene>